<protein>
    <submittedName>
        <fullName evidence="2">Uncharacterized protein</fullName>
    </submittedName>
</protein>
<reference evidence="2" key="1">
    <citation type="submission" date="2021-01" db="EMBL/GenBank/DDBJ databases">
        <title>Whole genome shotgun sequence of Actinoplanes tereljensis NBRC 105297.</title>
        <authorList>
            <person name="Komaki H."/>
            <person name="Tamura T."/>
        </authorList>
    </citation>
    <scope>NUCLEOTIDE SEQUENCE</scope>
    <source>
        <strain evidence="2">NBRC 105297</strain>
    </source>
</reference>
<organism evidence="2 3">
    <name type="scientific">Paractinoplanes tereljensis</name>
    <dbReference type="NCBI Taxonomy" id="571912"/>
    <lineage>
        <taxon>Bacteria</taxon>
        <taxon>Bacillati</taxon>
        <taxon>Actinomycetota</taxon>
        <taxon>Actinomycetes</taxon>
        <taxon>Micromonosporales</taxon>
        <taxon>Micromonosporaceae</taxon>
        <taxon>Paractinoplanes</taxon>
    </lineage>
</organism>
<gene>
    <name evidence="2" type="ORF">Ate02nite_40960</name>
</gene>
<dbReference type="EMBL" id="BOMY01000028">
    <property type="protein sequence ID" value="GIF21366.1"/>
    <property type="molecule type" value="Genomic_DNA"/>
</dbReference>
<evidence type="ECO:0000313" key="2">
    <source>
        <dbReference type="EMBL" id="GIF21366.1"/>
    </source>
</evidence>
<dbReference type="Proteomes" id="UP000623608">
    <property type="component" value="Unassembled WGS sequence"/>
</dbReference>
<feature type="compositionally biased region" description="Polar residues" evidence="1">
    <location>
        <begin position="49"/>
        <end position="59"/>
    </location>
</feature>
<name>A0A919TT77_9ACTN</name>
<feature type="region of interest" description="Disordered" evidence="1">
    <location>
        <begin position="49"/>
        <end position="102"/>
    </location>
</feature>
<evidence type="ECO:0000313" key="3">
    <source>
        <dbReference type="Proteomes" id="UP000623608"/>
    </source>
</evidence>
<sequence length="102" mass="10772">MDLTTALERPAYGLLCTSMKSTTTQAAARVKLRGAMKFFMADVSRSVTGDGSAQITSRPAPTHPSVAAHTTGTAAPLEERCQPGMRGGIDVSRRADDRPGHD</sequence>
<dbReference type="AlphaFoldDB" id="A0A919TT77"/>
<evidence type="ECO:0000256" key="1">
    <source>
        <dbReference type="SAM" id="MobiDB-lite"/>
    </source>
</evidence>
<accession>A0A919TT77</accession>
<comment type="caution">
    <text evidence="2">The sequence shown here is derived from an EMBL/GenBank/DDBJ whole genome shotgun (WGS) entry which is preliminary data.</text>
</comment>
<feature type="compositionally biased region" description="Basic and acidic residues" evidence="1">
    <location>
        <begin position="91"/>
        <end position="102"/>
    </location>
</feature>
<keyword evidence="3" id="KW-1185">Reference proteome</keyword>
<proteinExistence type="predicted"/>